<dbReference type="SUPFAM" id="SSF81301">
    <property type="entry name" value="Nucleotidyltransferase"/>
    <property type="match status" value="1"/>
</dbReference>
<dbReference type="Pfam" id="PF04607">
    <property type="entry name" value="RelA_SpoT"/>
    <property type="match status" value="1"/>
</dbReference>
<evidence type="ECO:0000256" key="1">
    <source>
        <dbReference type="ARBA" id="ARBA00004976"/>
    </source>
</evidence>
<evidence type="ECO:0000256" key="4">
    <source>
        <dbReference type="ARBA" id="ARBA00013251"/>
    </source>
</evidence>
<accession>A0A1Y0INJ0</accession>
<dbReference type="EC" id="2.7.6.5" evidence="4"/>
<keyword evidence="11" id="KW-1185">Reference proteome</keyword>
<dbReference type="PANTHER" id="PTHR47837:SF1">
    <property type="entry name" value="GTP PYROPHOSPHOKINASE YJBM"/>
    <property type="match status" value="1"/>
</dbReference>
<evidence type="ECO:0000256" key="2">
    <source>
        <dbReference type="ARBA" id="ARBA00007476"/>
    </source>
</evidence>
<dbReference type="GO" id="GO:0005524">
    <property type="term" value="F:ATP binding"/>
    <property type="evidence" value="ECO:0007669"/>
    <property type="project" value="UniProtKB-KW"/>
</dbReference>
<dbReference type="AlphaFoldDB" id="A0A1Y0INJ0"/>
<dbReference type="Gene3D" id="1.10.287.860">
    <property type="entry name" value="Nucleotidyltransferase"/>
    <property type="match status" value="1"/>
</dbReference>
<dbReference type="SMART" id="SM00954">
    <property type="entry name" value="RelA_SpoT"/>
    <property type="match status" value="1"/>
</dbReference>
<evidence type="ECO:0000313" key="10">
    <source>
        <dbReference type="EMBL" id="ARU61609.1"/>
    </source>
</evidence>
<evidence type="ECO:0000256" key="5">
    <source>
        <dbReference type="ARBA" id="ARBA00022679"/>
    </source>
</evidence>
<protein>
    <recommendedName>
        <fullName evidence="4">GTP diphosphokinase</fullName>
        <ecNumber evidence="4">2.7.6.5</ecNumber>
    </recommendedName>
</protein>
<comment type="subunit">
    <text evidence="3">Homotetramer.</text>
</comment>
<dbReference type="GO" id="GO:0016301">
    <property type="term" value="F:kinase activity"/>
    <property type="evidence" value="ECO:0007669"/>
    <property type="project" value="UniProtKB-KW"/>
</dbReference>
<dbReference type="FunFam" id="3.30.460.10:FF:000012">
    <property type="entry name" value="GTP pyrophosphokinase YjbM"/>
    <property type="match status" value="1"/>
</dbReference>
<dbReference type="EMBL" id="CP021434">
    <property type="protein sequence ID" value="ARU61609.1"/>
    <property type="molecule type" value="Genomic_DNA"/>
</dbReference>
<dbReference type="UniPathway" id="UPA00908">
    <property type="reaction ID" value="UER00884"/>
</dbReference>
<evidence type="ECO:0000313" key="11">
    <source>
        <dbReference type="Proteomes" id="UP000195437"/>
    </source>
</evidence>
<comment type="pathway">
    <text evidence="1">Purine metabolism; ppGpp biosynthesis; ppGpp from GTP: step 1/2.</text>
</comment>
<reference evidence="11" key="1">
    <citation type="submission" date="2017-05" db="EMBL/GenBank/DDBJ databases">
        <authorList>
            <person name="Sung H."/>
        </authorList>
    </citation>
    <scope>NUCLEOTIDE SEQUENCE [LARGE SCALE GENOMIC DNA]</scope>
    <source>
        <strain evidence="11">AR23208</strain>
    </source>
</reference>
<dbReference type="GO" id="GO:0008728">
    <property type="term" value="F:GTP diphosphokinase activity"/>
    <property type="evidence" value="ECO:0007669"/>
    <property type="project" value="UniProtKB-EC"/>
</dbReference>
<name>A0A1Y0INJ0_9BACL</name>
<dbReference type="KEGG" id="tum:CBW65_11745"/>
<dbReference type="GO" id="GO:0015970">
    <property type="term" value="P:guanosine tetraphosphate biosynthetic process"/>
    <property type="evidence" value="ECO:0007669"/>
    <property type="project" value="UniProtKB-UniPathway"/>
</dbReference>
<dbReference type="CDD" id="cd05399">
    <property type="entry name" value="NT_Rel-Spo_like"/>
    <property type="match status" value="1"/>
</dbReference>
<keyword evidence="8" id="KW-0067">ATP-binding</keyword>
<dbReference type="InterPro" id="IPR052366">
    <property type="entry name" value="GTP_Pyrophosphokinase"/>
</dbReference>
<evidence type="ECO:0000256" key="6">
    <source>
        <dbReference type="ARBA" id="ARBA00022741"/>
    </source>
</evidence>
<evidence type="ECO:0000256" key="7">
    <source>
        <dbReference type="ARBA" id="ARBA00022777"/>
    </source>
</evidence>
<keyword evidence="7 10" id="KW-0418">Kinase</keyword>
<keyword evidence="5" id="KW-0808">Transferase</keyword>
<evidence type="ECO:0000259" key="9">
    <source>
        <dbReference type="SMART" id="SM00954"/>
    </source>
</evidence>
<dbReference type="Gene3D" id="3.30.460.10">
    <property type="entry name" value="Beta Polymerase, domain 2"/>
    <property type="match status" value="1"/>
</dbReference>
<dbReference type="InterPro" id="IPR043519">
    <property type="entry name" value="NT_sf"/>
</dbReference>
<comment type="similarity">
    <text evidence="2">Belongs to the RelA/SpoT family.</text>
</comment>
<dbReference type="InterPro" id="IPR007685">
    <property type="entry name" value="RelA_SpoT"/>
</dbReference>
<evidence type="ECO:0000256" key="8">
    <source>
        <dbReference type="ARBA" id="ARBA00022840"/>
    </source>
</evidence>
<dbReference type="Proteomes" id="UP000195437">
    <property type="component" value="Chromosome"/>
</dbReference>
<evidence type="ECO:0000256" key="3">
    <source>
        <dbReference type="ARBA" id="ARBA00011881"/>
    </source>
</evidence>
<dbReference type="PANTHER" id="PTHR47837">
    <property type="entry name" value="GTP PYROPHOSPHOKINASE YJBM"/>
    <property type="match status" value="1"/>
</dbReference>
<feature type="domain" description="RelA/SpoT" evidence="9">
    <location>
        <begin position="54"/>
        <end position="174"/>
    </location>
</feature>
<sequence>MSQVKGASRVYGRDWETFLIPYEQAVEELKVKLRSLRSELKRKEEYTPIEFVTGRVKKVSSIIEKAKFLNIPLEEVEKVPDIAGLRIMCQFVEDMHRVAEHLRNRKDMVVVEERDYVTNRKPSGYRSYHFIVSYPVQTADGELELLAEIQIRTLAMNFWATIEHSLNYKYRGNIPEKVRQRLVAAAEASFHLDNEMSGIREEILEAQILFETKSNTVEDILRNLEKLIVSGHVEMAAEFHQRFHDTQSEDIGKLQRLAEEIKDKLNQLHDGTS</sequence>
<gene>
    <name evidence="10" type="ORF">CBW65_11745</name>
</gene>
<organism evidence="10 11">
    <name type="scientific">Tumebacillus avium</name>
    <dbReference type="NCBI Taxonomy" id="1903704"/>
    <lineage>
        <taxon>Bacteria</taxon>
        <taxon>Bacillati</taxon>
        <taxon>Bacillota</taxon>
        <taxon>Bacilli</taxon>
        <taxon>Bacillales</taxon>
        <taxon>Alicyclobacillaceae</taxon>
        <taxon>Tumebacillus</taxon>
    </lineage>
</organism>
<proteinExistence type="inferred from homology"/>
<keyword evidence="6" id="KW-0547">Nucleotide-binding</keyword>